<name>A0ABY7FIT1_MYAAR</name>
<feature type="transmembrane region" description="Helical" evidence="1">
    <location>
        <begin position="59"/>
        <end position="84"/>
    </location>
</feature>
<keyword evidence="1" id="KW-1133">Transmembrane helix</keyword>
<keyword evidence="1" id="KW-0472">Membrane</keyword>
<organism evidence="2 3">
    <name type="scientific">Mya arenaria</name>
    <name type="common">Soft-shell clam</name>
    <dbReference type="NCBI Taxonomy" id="6604"/>
    <lineage>
        <taxon>Eukaryota</taxon>
        <taxon>Metazoa</taxon>
        <taxon>Spiralia</taxon>
        <taxon>Lophotrochozoa</taxon>
        <taxon>Mollusca</taxon>
        <taxon>Bivalvia</taxon>
        <taxon>Autobranchia</taxon>
        <taxon>Heteroconchia</taxon>
        <taxon>Euheterodonta</taxon>
        <taxon>Imparidentia</taxon>
        <taxon>Neoheterodontei</taxon>
        <taxon>Myida</taxon>
        <taxon>Myoidea</taxon>
        <taxon>Myidae</taxon>
        <taxon>Mya</taxon>
    </lineage>
</organism>
<gene>
    <name evidence="2" type="ORF">MAR_016064</name>
</gene>
<evidence type="ECO:0000313" key="3">
    <source>
        <dbReference type="Proteomes" id="UP001164746"/>
    </source>
</evidence>
<feature type="transmembrane region" description="Helical" evidence="1">
    <location>
        <begin position="117"/>
        <end position="140"/>
    </location>
</feature>
<dbReference type="InterPro" id="IPR040350">
    <property type="entry name" value="TMEM272"/>
</dbReference>
<accession>A0ABY7FIT1</accession>
<dbReference type="Proteomes" id="UP001164746">
    <property type="component" value="Chromosome 12"/>
</dbReference>
<sequence length="155" mass="16845">MDVLVLFKASTRNGTERLIPIWLIVSGVAPIFFSGTVRKPKGEEGKEETETETGGCAHVARSICGAIALVFNLAWLICGSVWIYPTYGKVNEDGFTPCAGNVTTGCSDDCHKPTLTFAFAMVTMDWIFFAFWLIAIGCSVRQVLAKAKESQNLNG</sequence>
<reference evidence="2" key="1">
    <citation type="submission" date="2022-11" db="EMBL/GenBank/DDBJ databases">
        <title>Centuries of genome instability and evolution in soft-shell clam transmissible cancer (bioRxiv).</title>
        <authorList>
            <person name="Hart S.F.M."/>
            <person name="Yonemitsu M.A."/>
            <person name="Giersch R.M."/>
            <person name="Beal B.F."/>
            <person name="Arriagada G."/>
            <person name="Davis B.W."/>
            <person name="Ostrander E.A."/>
            <person name="Goff S.P."/>
            <person name="Metzger M.J."/>
        </authorList>
    </citation>
    <scope>NUCLEOTIDE SEQUENCE</scope>
    <source>
        <strain evidence="2">MELC-2E11</strain>
        <tissue evidence="2">Siphon/mantle</tissue>
    </source>
</reference>
<dbReference type="PANTHER" id="PTHR33444:SF2">
    <property type="entry name" value="MARVEL DOMAIN-CONTAINING PROTEIN"/>
    <property type="match status" value="1"/>
</dbReference>
<dbReference type="PANTHER" id="PTHR33444">
    <property type="entry name" value="SI:DKEY-19B23.12-RELATED"/>
    <property type="match status" value="1"/>
</dbReference>
<dbReference type="EMBL" id="CP111023">
    <property type="protein sequence ID" value="WAR22090.1"/>
    <property type="molecule type" value="Genomic_DNA"/>
</dbReference>
<feature type="transmembrane region" description="Helical" evidence="1">
    <location>
        <begin position="20"/>
        <end position="38"/>
    </location>
</feature>
<proteinExistence type="predicted"/>
<keyword evidence="3" id="KW-1185">Reference proteome</keyword>
<protein>
    <recommendedName>
        <fullName evidence="4">Transmembrane protein</fullName>
    </recommendedName>
</protein>
<evidence type="ECO:0000313" key="2">
    <source>
        <dbReference type="EMBL" id="WAR22090.1"/>
    </source>
</evidence>
<keyword evidence="1" id="KW-0812">Transmembrane</keyword>
<evidence type="ECO:0000256" key="1">
    <source>
        <dbReference type="SAM" id="Phobius"/>
    </source>
</evidence>
<evidence type="ECO:0008006" key="4">
    <source>
        <dbReference type="Google" id="ProtNLM"/>
    </source>
</evidence>